<dbReference type="Proteomes" id="UP000199318">
    <property type="component" value="Unassembled WGS sequence"/>
</dbReference>
<dbReference type="AlphaFoldDB" id="A0A1H9U8E6"/>
<keyword evidence="1" id="KW-1133">Transmembrane helix</keyword>
<dbReference type="OrthoDB" id="7859235at2"/>
<keyword evidence="1" id="KW-0812">Transmembrane</keyword>
<sequence length="200" mass="22295">MNAAFHAIVVSILTGAFAISVLALVIRFYVQLKAKGKIETLGRYADFTAWISALTGFLLIFAAIVTGFAIWPLEAVMNSPILKNKIFTATILLVFWALFLWMRWRYKQRIYESTVLSAYYFLLGLGAFGWGVVTNSIGGDVAGNSSGFEYLMHLFAIDTRWSFYLPNWMLVVIVGLGVIAALLPSFLGKKREDAPKSFQS</sequence>
<name>A0A1H9U8E6_9BACI</name>
<evidence type="ECO:0000313" key="3">
    <source>
        <dbReference type="Proteomes" id="UP000199318"/>
    </source>
</evidence>
<feature type="transmembrane region" description="Helical" evidence="1">
    <location>
        <begin position="6"/>
        <end position="26"/>
    </location>
</feature>
<feature type="transmembrane region" description="Helical" evidence="1">
    <location>
        <begin position="86"/>
        <end position="104"/>
    </location>
</feature>
<feature type="transmembrane region" description="Helical" evidence="1">
    <location>
        <begin position="168"/>
        <end position="187"/>
    </location>
</feature>
<accession>A0A1H9U8E6</accession>
<keyword evidence="3" id="KW-1185">Reference proteome</keyword>
<keyword evidence="1" id="KW-0472">Membrane</keyword>
<evidence type="ECO:0000313" key="2">
    <source>
        <dbReference type="EMBL" id="SES05619.1"/>
    </source>
</evidence>
<proteinExistence type="predicted"/>
<organism evidence="2 3">
    <name type="scientific">Salisediminibacterium halotolerans</name>
    <dbReference type="NCBI Taxonomy" id="517425"/>
    <lineage>
        <taxon>Bacteria</taxon>
        <taxon>Bacillati</taxon>
        <taxon>Bacillota</taxon>
        <taxon>Bacilli</taxon>
        <taxon>Bacillales</taxon>
        <taxon>Bacillaceae</taxon>
        <taxon>Salisediminibacterium</taxon>
    </lineage>
</organism>
<feature type="transmembrane region" description="Helical" evidence="1">
    <location>
        <begin position="47"/>
        <end position="71"/>
    </location>
</feature>
<protein>
    <submittedName>
        <fullName evidence="2">Uncharacterized protein</fullName>
    </submittedName>
</protein>
<dbReference type="EMBL" id="FOGV01000013">
    <property type="protein sequence ID" value="SES05619.1"/>
    <property type="molecule type" value="Genomic_DNA"/>
</dbReference>
<gene>
    <name evidence="2" type="ORF">SAMN05444126_11323</name>
</gene>
<comment type="caution">
    <text evidence="2">The sequence shown here is derived from an EMBL/GenBank/DDBJ whole genome shotgun (WGS) entry which is preliminary data.</text>
</comment>
<feature type="transmembrane region" description="Helical" evidence="1">
    <location>
        <begin position="116"/>
        <end position="133"/>
    </location>
</feature>
<dbReference type="STRING" id="1464123.SAMN05444126_11323"/>
<dbReference type="RefSeq" id="WP_093072984.1">
    <property type="nucleotide sequence ID" value="NZ_FOGV01000013.1"/>
</dbReference>
<reference evidence="3" key="1">
    <citation type="submission" date="2016-10" db="EMBL/GenBank/DDBJ databases">
        <authorList>
            <person name="de Groot N.N."/>
        </authorList>
    </citation>
    <scope>NUCLEOTIDE SEQUENCE [LARGE SCALE GENOMIC DNA]</scope>
    <source>
        <strain evidence="3">10nlg</strain>
    </source>
</reference>
<evidence type="ECO:0000256" key="1">
    <source>
        <dbReference type="SAM" id="Phobius"/>
    </source>
</evidence>